<dbReference type="AlphaFoldDB" id="H8L3V2"/>
<dbReference type="InterPro" id="IPR007428">
    <property type="entry name" value="MlaA"/>
</dbReference>
<organism evidence="5 6">
    <name type="scientific">Frateuria aurantia (strain ATCC 33424 / DSM 6220 / KCTC 2777 / LMG 1558 / NBRC 3245 / NCIMB 13370)</name>
    <name type="common">Acetobacter aurantius</name>
    <dbReference type="NCBI Taxonomy" id="767434"/>
    <lineage>
        <taxon>Bacteria</taxon>
        <taxon>Pseudomonadati</taxon>
        <taxon>Pseudomonadota</taxon>
        <taxon>Gammaproteobacteria</taxon>
        <taxon>Lysobacterales</taxon>
        <taxon>Rhodanobacteraceae</taxon>
        <taxon>Frateuria</taxon>
    </lineage>
</organism>
<feature type="chain" id="PRO_5003614887" evidence="4">
    <location>
        <begin position="33"/>
        <end position="296"/>
    </location>
</feature>
<evidence type="ECO:0000313" key="6">
    <source>
        <dbReference type="Proteomes" id="UP000005234"/>
    </source>
</evidence>
<sequence>MQSFNALRPYAATARALLLAGLIAFLAGCTIAKPRTDDPYEHFNRKMEKVNDLFDYGLMRPAAIGYQKVTTPMIRNGINNLFDTVRQPVNIANQILQGKPLYAVENLGRMVINLLLGFAGMNDLASALHIPKHDTDFGVTLARWGVPEGPYLVAPFLGPTTVRDITRFGVDGYLFDPINYLQRNHGFKDGQYYIPSAMYMISVREQYLSAEGFLRTAFDRYAFIRDAYRQQRLNMIYYGHPPAEAMEQLQGMNDKNFDPDELLQQQQQWEDQHKNKPKPTRSPPPGSVPYSTGRGG</sequence>
<keyword evidence="6" id="KW-1185">Reference proteome</keyword>
<evidence type="ECO:0000313" key="5">
    <source>
        <dbReference type="EMBL" id="AFC84907.1"/>
    </source>
</evidence>
<evidence type="ECO:0000256" key="3">
    <source>
        <dbReference type="SAM" id="MobiDB-lite"/>
    </source>
</evidence>
<evidence type="ECO:0000256" key="1">
    <source>
        <dbReference type="ARBA" id="ARBA00010634"/>
    </source>
</evidence>
<dbReference type="GO" id="GO:0120010">
    <property type="term" value="P:intermembrane phospholipid transfer"/>
    <property type="evidence" value="ECO:0007669"/>
    <property type="project" value="TreeGrafter"/>
</dbReference>
<dbReference type="Pfam" id="PF04333">
    <property type="entry name" value="MlaA"/>
    <property type="match status" value="1"/>
</dbReference>
<evidence type="ECO:0000256" key="4">
    <source>
        <dbReference type="SAM" id="SignalP"/>
    </source>
</evidence>
<dbReference type="OrthoDB" id="9785326at2"/>
<keyword evidence="2 4" id="KW-0732">Signal</keyword>
<dbReference type="STRING" id="767434.Fraau_0419"/>
<dbReference type="PANTHER" id="PTHR30035">
    <property type="entry name" value="LIPOPROTEIN VACJ-RELATED"/>
    <property type="match status" value="1"/>
</dbReference>
<keyword evidence="5" id="KW-0449">Lipoprotein</keyword>
<comment type="similarity">
    <text evidence="1">Belongs to the MlaA family.</text>
</comment>
<dbReference type="GO" id="GO:0016020">
    <property type="term" value="C:membrane"/>
    <property type="evidence" value="ECO:0007669"/>
    <property type="project" value="InterPro"/>
</dbReference>
<name>H8L3V2_FRAAD</name>
<dbReference type="PANTHER" id="PTHR30035:SF3">
    <property type="entry name" value="INTERMEMBRANE PHOSPHOLIPID TRANSPORT SYSTEM LIPOPROTEIN MLAA"/>
    <property type="match status" value="1"/>
</dbReference>
<dbReference type="RefSeq" id="WP_014401913.1">
    <property type="nucleotide sequence ID" value="NC_017033.1"/>
</dbReference>
<dbReference type="Proteomes" id="UP000005234">
    <property type="component" value="Chromosome"/>
</dbReference>
<gene>
    <name evidence="5" type="ordered locus">Fraau_0419</name>
</gene>
<dbReference type="PRINTS" id="PR01805">
    <property type="entry name" value="VACJLIPOPROT"/>
</dbReference>
<protein>
    <submittedName>
        <fullName evidence="5">Surface lipoprotein</fullName>
    </submittedName>
</protein>
<dbReference type="EMBL" id="CP003350">
    <property type="protein sequence ID" value="AFC84907.1"/>
    <property type="molecule type" value="Genomic_DNA"/>
</dbReference>
<accession>H8L3V2</accession>
<feature type="signal peptide" evidence="4">
    <location>
        <begin position="1"/>
        <end position="32"/>
    </location>
</feature>
<dbReference type="HOGENOM" id="CLU_059326_3_1_6"/>
<dbReference type="eggNOG" id="COG2853">
    <property type="taxonomic scope" value="Bacteria"/>
</dbReference>
<dbReference type="KEGG" id="fau:Fraau_0419"/>
<feature type="region of interest" description="Disordered" evidence="3">
    <location>
        <begin position="252"/>
        <end position="296"/>
    </location>
</feature>
<proteinExistence type="inferred from homology"/>
<evidence type="ECO:0000256" key="2">
    <source>
        <dbReference type="ARBA" id="ARBA00022729"/>
    </source>
</evidence>
<reference evidence="5" key="1">
    <citation type="submission" date="2012-02" db="EMBL/GenBank/DDBJ databases">
        <title>The complete genome of Frateuria aurantia DSM 6220.</title>
        <authorList>
            <consortium name="US DOE Joint Genome Institute (JGI-PGF)"/>
            <person name="Lucas S."/>
            <person name="Copeland A."/>
            <person name="Lapidus A."/>
            <person name="Glavina del Rio T."/>
            <person name="Dalin E."/>
            <person name="Tice H."/>
            <person name="Bruce D."/>
            <person name="Goodwin L."/>
            <person name="Pitluck S."/>
            <person name="Peters L."/>
            <person name="Ovchinnikova G."/>
            <person name="Teshima H."/>
            <person name="Kyrpides N."/>
            <person name="Mavromatis K."/>
            <person name="Ivanova N."/>
            <person name="Brettin T."/>
            <person name="Detter J.C."/>
            <person name="Han C."/>
            <person name="Larimer F."/>
            <person name="Land M."/>
            <person name="Hauser L."/>
            <person name="Markowitz V."/>
            <person name="Cheng J.-F."/>
            <person name="Hugenholtz P."/>
            <person name="Woyke T."/>
            <person name="Wu D."/>
            <person name="Brambilla E."/>
            <person name="Klenk H.-P."/>
            <person name="Eisen J.A."/>
        </authorList>
    </citation>
    <scope>NUCLEOTIDE SEQUENCE</scope>
    <source>
        <strain evidence="5">DSM 6220</strain>
    </source>
</reference>